<evidence type="ECO:0000256" key="1">
    <source>
        <dbReference type="SAM" id="MobiDB-lite"/>
    </source>
</evidence>
<dbReference type="EMBL" id="KZ613484">
    <property type="protein sequence ID" value="PMD20542.1"/>
    <property type="molecule type" value="Genomic_DNA"/>
</dbReference>
<dbReference type="PANTHER" id="PTHR38788:SF3">
    <property type="entry name" value="CLR5 DOMAIN-CONTAINING PROTEIN"/>
    <property type="match status" value="1"/>
</dbReference>
<sequence>MTFNWGEVKDDIERLYMKEGKSLKQVQEILKDKKNFSASVRAYKDKLEEWGYKKYNSRRKLPAAVSPGLAQDLDGDGCMQVASALRPGSNSAMVTTNLMQVKDELERQACVAKDQRMILSKESRKRGRQAMETDVEEVRNSLRTITKLETSISQMRKTLEQVLTPVNIRESRITSCTSCCKPEPITMAYTVLPRAFRLKILVCREIDSIDNFLTVTGEMRIQEKVFKIGIRVPRENLARTRPWSQRSRPGRKFKIGSIFGSDFKPSVVCKRCGLVSEAENDFPLECPNSDCKMAFRTKLGIIIDNLSRRATQDVPTDSTMTRTTLPSDTDLEDLRDEPEASPLRFKKVKIRHSAVEMSSEKQSASKSLIKHKRKNDSQPRRANSTEANDGKLLPW</sequence>
<keyword evidence="4" id="KW-1185">Reference proteome</keyword>
<dbReference type="AlphaFoldDB" id="A0A2J6Q2N8"/>
<evidence type="ECO:0000259" key="2">
    <source>
        <dbReference type="Pfam" id="PF14420"/>
    </source>
</evidence>
<dbReference type="Proteomes" id="UP000235672">
    <property type="component" value="Unassembled WGS sequence"/>
</dbReference>
<reference evidence="3 4" key="1">
    <citation type="submission" date="2016-05" db="EMBL/GenBank/DDBJ databases">
        <title>A degradative enzymes factory behind the ericoid mycorrhizal symbiosis.</title>
        <authorList>
            <consortium name="DOE Joint Genome Institute"/>
            <person name="Martino E."/>
            <person name="Morin E."/>
            <person name="Grelet G."/>
            <person name="Kuo A."/>
            <person name="Kohler A."/>
            <person name="Daghino S."/>
            <person name="Barry K."/>
            <person name="Choi C."/>
            <person name="Cichocki N."/>
            <person name="Clum A."/>
            <person name="Copeland A."/>
            <person name="Hainaut M."/>
            <person name="Haridas S."/>
            <person name="Labutti K."/>
            <person name="Lindquist E."/>
            <person name="Lipzen A."/>
            <person name="Khouja H.-R."/>
            <person name="Murat C."/>
            <person name="Ohm R."/>
            <person name="Olson A."/>
            <person name="Spatafora J."/>
            <person name="Veneault-Fourrey C."/>
            <person name="Henrissat B."/>
            <person name="Grigoriev I."/>
            <person name="Martin F."/>
            <person name="Perotto S."/>
        </authorList>
    </citation>
    <scope>NUCLEOTIDE SEQUENCE [LARGE SCALE GENOMIC DNA]</scope>
    <source>
        <strain evidence="3 4">UAMH 7357</strain>
    </source>
</reference>
<dbReference type="PANTHER" id="PTHR38788">
    <property type="entry name" value="CLR5 DOMAIN-CONTAINING PROTEIN"/>
    <property type="match status" value="1"/>
</dbReference>
<organism evidence="3 4">
    <name type="scientific">Hyaloscypha hepaticicola</name>
    <dbReference type="NCBI Taxonomy" id="2082293"/>
    <lineage>
        <taxon>Eukaryota</taxon>
        <taxon>Fungi</taxon>
        <taxon>Dikarya</taxon>
        <taxon>Ascomycota</taxon>
        <taxon>Pezizomycotina</taxon>
        <taxon>Leotiomycetes</taxon>
        <taxon>Helotiales</taxon>
        <taxon>Hyaloscyphaceae</taxon>
        <taxon>Hyaloscypha</taxon>
    </lineage>
</organism>
<dbReference type="STRING" id="1745343.A0A2J6Q2N8"/>
<feature type="region of interest" description="Disordered" evidence="1">
    <location>
        <begin position="311"/>
        <end position="395"/>
    </location>
</feature>
<feature type="compositionally biased region" description="Polar residues" evidence="1">
    <location>
        <begin position="313"/>
        <end position="327"/>
    </location>
</feature>
<evidence type="ECO:0000313" key="4">
    <source>
        <dbReference type="Proteomes" id="UP000235672"/>
    </source>
</evidence>
<accession>A0A2J6Q2N8</accession>
<proteinExistence type="predicted"/>
<feature type="domain" description="Clr5" evidence="2">
    <location>
        <begin position="4"/>
        <end position="54"/>
    </location>
</feature>
<dbReference type="InterPro" id="IPR025676">
    <property type="entry name" value="Clr5_dom"/>
</dbReference>
<dbReference type="Pfam" id="PF14420">
    <property type="entry name" value="Clr5"/>
    <property type="match status" value="1"/>
</dbReference>
<name>A0A2J6Q2N8_9HELO</name>
<protein>
    <recommendedName>
        <fullName evidence="2">Clr5 domain-containing protein</fullName>
    </recommendedName>
</protein>
<evidence type="ECO:0000313" key="3">
    <source>
        <dbReference type="EMBL" id="PMD20542.1"/>
    </source>
</evidence>
<dbReference type="OrthoDB" id="823504at2759"/>
<gene>
    <name evidence="3" type="ORF">NA56DRAFT_704347</name>
</gene>